<dbReference type="GO" id="GO:0005737">
    <property type="term" value="C:cytoplasm"/>
    <property type="evidence" value="ECO:0007669"/>
    <property type="project" value="TreeGrafter"/>
</dbReference>
<comment type="catalytic activity">
    <reaction evidence="7 9 10">
        <text>2-(2-carboxy-4-methylthiazol-5-yl)ethyl phosphate + 4-amino-2-methyl-5-(diphosphooxymethyl)pyrimidine + 2 H(+) = thiamine phosphate + CO2 + diphosphate</text>
        <dbReference type="Rhea" id="RHEA:47848"/>
        <dbReference type="ChEBI" id="CHEBI:15378"/>
        <dbReference type="ChEBI" id="CHEBI:16526"/>
        <dbReference type="ChEBI" id="CHEBI:33019"/>
        <dbReference type="ChEBI" id="CHEBI:37575"/>
        <dbReference type="ChEBI" id="CHEBI:57841"/>
        <dbReference type="ChEBI" id="CHEBI:62890"/>
        <dbReference type="EC" id="2.5.1.3"/>
    </reaction>
</comment>
<evidence type="ECO:0000256" key="1">
    <source>
        <dbReference type="ARBA" id="ARBA00005165"/>
    </source>
</evidence>
<keyword evidence="4 9" id="KW-0460">Magnesium</keyword>
<dbReference type="EC" id="2.5.1.3" evidence="9"/>
<feature type="binding site" evidence="9">
    <location>
        <position position="190"/>
    </location>
    <ligand>
        <name>2-[(2R,5Z)-2-carboxy-4-methylthiazol-5(2H)-ylidene]ethyl phosphate</name>
        <dbReference type="ChEBI" id="CHEBI:62899"/>
    </ligand>
</feature>
<evidence type="ECO:0000256" key="7">
    <source>
        <dbReference type="ARBA" id="ARBA00047851"/>
    </source>
</evidence>
<keyword evidence="3 9" id="KW-0479">Metal-binding</keyword>
<dbReference type="GO" id="GO:0000287">
    <property type="term" value="F:magnesium ion binding"/>
    <property type="evidence" value="ECO:0007669"/>
    <property type="project" value="UniProtKB-UniRule"/>
</dbReference>
<evidence type="ECO:0000256" key="2">
    <source>
        <dbReference type="ARBA" id="ARBA00022679"/>
    </source>
</evidence>
<dbReference type="InterPro" id="IPR034291">
    <property type="entry name" value="TMP_synthase"/>
</dbReference>
<dbReference type="SUPFAM" id="SSF51391">
    <property type="entry name" value="Thiamin phosphate synthase"/>
    <property type="match status" value="1"/>
</dbReference>
<dbReference type="EMBL" id="CP009509">
    <property type="protein sequence ID" value="AKB40403.1"/>
    <property type="molecule type" value="Genomic_DNA"/>
</dbReference>
<keyword evidence="5 9" id="KW-0784">Thiamine biosynthesis</keyword>
<dbReference type="GO" id="GO:0009228">
    <property type="term" value="P:thiamine biosynthetic process"/>
    <property type="evidence" value="ECO:0007669"/>
    <property type="project" value="UniProtKB-KW"/>
</dbReference>
<dbReference type="InterPro" id="IPR022998">
    <property type="entry name" value="ThiamineP_synth_TenI"/>
</dbReference>
<dbReference type="UniPathway" id="UPA00060">
    <property type="reaction ID" value="UER00141"/>
</dbReference>
<dbReference type="InterPro" id="IPR036206">
    <property type="entry name" value="ThiamineP_synth_sf"/>
</dbReference>
<evidence type="ECO:0000259" key="12">
    <source>
        <dbReference type="Pfam" id="PF02581"/>
    </source>
</evidence>
<dbReference type="GO" id="GO:0004789">
    <property type="term" value="F:thiamine-phosphate diphosphorylase activity"/>
    <property type="evidence" value="ECO:0007669"/>
    <property type="project" value="UniProtKB-UniRule"/>
</dbReference>
<evidence type="ECO:0000256" key="5">
    <source>
        <dbReference type="ARBA" id="ARBA00022977"/>
    </source>
</evidence>
<dbReference type="FunFam" id="3.20.20.70:FF:000096">
    <property type="entry name" value="Thiamine-phosphate synthase"/>
    <property type="match status" value="1"/>
</dbReference>
<evidence type="ECO:0000256" key="9">
    <source>
        <dbReference type="HAMAP-Rule" id="MF_00097"/>
    </source>
</evidence>
<evidence type="ECO:0000256" key="6">
    <source>
        <dbReference type="ARBA" id="ARBA00047334"/>
    </source>
</evidence>
<dbReference type="PANTHER" id="PTHR20857">
    <property type="entry name" value="THIAMINE-PHOSPHATE PYROPHOSPHORYLASE"/>
    <property type="match status" value="1"/>
</dbReference>
<comment type="pathway">
    <text evidence="1 9 11">Cofactor biosynthesis; thiamine diphosphate biosynthesis; thiamine phosphate from 4-amino-2-methyl-5-diphosphomethylpyrimidine and 4-methyl-5-(2-phosphoethyl)-thiazole: step 1/1.</text>
</comment>
<feature type="binding site" evidence="9">
    <location>
        <begin position="63"/>
        <end position="67"/>
    </location>
    <ligand>
        <name>4-amino-2-methyl-5-(diphosphooxymethyl)pyrimidine</name>
        <dbReference type="ChEBI" id="CHEBI:57841"/>
    </ligand>
</feature>
<evidence type="ECO:0000256" key="11">
    <source>
        <dbReference type="RuleBase" id="RU004253"/>
    </source>
</evidence>
<dbReference type="InterPro" id="IPR013785">
    <property type="entry name" value="Aldolase_TIM"/>
</dbReference>
<feature type="binding site" evidence="9">
    <location>
        <begin position="210"/>
        <end position="211"/>
    </location>
    <ligand>
        <name>2-[(2R,5Z)-2-carboxy-4-methylthiazol-5(2H)-ylidene]ethyl phosphate</name>
        <dbReference type="ChEBI" id="CHEBI:62899"/>
    </ligand>
</feature>
<dbReference type="GeneID" id="24851107"/>
<feature type="binding site" evidence="9">
    <location>
        <position position="162"/>
    </location>
    <ligand>
        <name>4-amino-2-methyl-5-(diphosphooxymethyl)pyrimidine</name>
        <dbReference type="ChEBI" id="CHEBI:57841"/>
    </ligand>
</feature>
<dbReference type="GO" id="GO:0009229">
    <property type="term" value="P:thiamine diphosphate biosynthetic process"/>
    <property type="evidence" value="ECO:0007669"/>
    <property type="project" value="UniProtKB-UniRule"/>
</dbReference>
<evidence type="ECO:0000313" key="13">
    <source>
        <dbReference type="EMBL" id="AKB40403.1"/>
    </source>
</evidence>
<feature type="binding site" evidence="9">
    <location>
        <position position="133"/>
    </location>
    <ligand>
        <name>4-amino-2-methyl-5-(diphosphooxymethyl)pyrimidine</name>
        <dbReference type="ChEBI" id="CHEBI:57841"/>
    </ligand>
</feature>
<sequence length="240" mass="25805">MEKKNCNPKETSSQKASDKNHLTLKNSLLKDIDFYLVTDSGLSKKGTLSDVKESVEAGCKIVQYREKCKSTGEMIDEAAEIKKICSGRAIFLINDRIDVSLAVDADGVHIGQDDMPIETARKILGANKIIGLTVHNADEAIEAEKSGADYVGLGSIFDTFTKKDAGKGIGPASIREVRNAIKISVVAIGGINKENCRSVIENGADSLVAISAVVCSDDVKKETREFIDIIREIKGTGSSK</sequence>
<feature type="binding site" evidence="9">
    <location>
        <position position="94"/>
    </location>
    <ligand>
        <name>4-amino-2-methyl-5-(diphosphooxymethyl)pyrimidine</name>
        <dbReference type="ChEBI" id="CHEBI:57841"/>
    </ligand>
</feature>
<evidence type="ECO:0000256" key="3">
    <source>
        <dbReference type="ARBA" id="ARBA00022723"/>
    </source>
</evidence>
<organism evidence="13 14">
    <name type="scientific">Methanosarcina mazei WWM610</name>
    <dbReference type="NCBI Taxonomy" id="1434117"/>
    <lineage>
        <taxon>Archaea</taxon>
        <taxon>Methanobacteriati</taxon>
        <taxon>Methanobacteriota</taxon>
        <taxon>Stenosarchaea group</taxon>
        <taxon>Methanomicrobia</taxon>
        <taxon>Methanosarcinales</taxon>
        <taxon>Methanosarcinaceae</taxon>
        <taxon>Methanosarcina</taxon>
    </lineage>
</organism>
<proteinExistence type="inferred from homology"/>
<dbReference type="PATRIC" id="fig|1434117.4.peg.1795"/>
<feature type="binding site" evidence="9">
    <location>
        <begin position="159"/>
        <end position="161"/>
    </location>
    <ligand>
        <name>2-[(2R,5Z)-2-carboxy-4-methylthiazol-5(2H)-ylidene]ethyl phosphate</name>
        <dbReference type="ChEBI" id="CHEBI:62899"/>
    </ligand>
</feature>
<dbReference type="HOGENOM" id="CLU_018272_3_4_2"/>
<reference evidence="13 14" key="1">
    <citation type="submission" date="2014-07" db="EMBL/GenBank/DDBJ databases">
        <title>Methanogenic archaea and the global carbon cycle.</title>
        <authorList>
            <person name="Henriksen J.R."/>
            <person name="Luke J."/>
            <person name="Reinhart S."/>
            <person name="Benedict M.N."/>
            <person name="Youngblut N.D."/>
            <person name="Metcalf M.E."/>
            <person name="Whitaker R.J."/>
            <person name="Metcalf W.W."/>
        </authorList>
    </citation>
    <scope>NUCLEOTIDE SEQUENCE [LARGE SCALE GENOMIC DNA]</scope>
    <source>
        <strain evidence="13 14">WWM610</strain>
    </source>
</reference>
<evidence type="ECO:0000256" key="10">
    <source>
        <dbReference type="RuleBase" id="RU003826"/>
    </source>
</evidence>
<dbReference type="RefSeq" id="WP_080925756.1">
    <property type="nucleotide sequence ID" value="NZ_CP009509.1"/>
</dbReference>
<dbReference type="HAMAP" id="MF_00097">
    <property type="entry name" value="TMP_synthase"/>
    <property type="match status" value="1"/>
</dbReference>
<comment type="catalytic activity">
    <reaction evidence="6 9 10">
        <text>4-methyl-5-(2-phosphooxyethyl)-thiazole + 4-amino-2-methyl-5-(diphosphooxymethyl)pyrimidine + H(+) = thiamine phosphate + diphosphate</text>
        <dbReference type="Rhea" id="RHEA:22328"/>
        <dbReference type="ChEBI" id="CHEBI:15378"/>
        <dbReference type="ChEBI" id="CHEBI:33019"/>
        <dbReference type="ChEBI" id="CHEBI:37575"/>
        <dbReference type="ChEBI" id="CHEBI:57841"/>
        <dbReference type="ChEBI" id="CHEBI:58296"/>
        <dbReference type="EC" id="2.5.1.3"/>
    </reaction>
</comment>
<comment type="catalytic activity">
    <reaction evidence="8 9 10">
        <text>2-[(2R,5Z)-2-carboxy-4-methylthiazol-5(2H)-ylidene]ethyl phosphate + 4-amino-2-methyl-5-(diphosphooxymethyl)pyrimidine + 2 H(+) = thiamine phosphate + CO2 + diphosphate</text>
        <dbReference type="Rhea" id="RHEA:47844"/>
        <dbReference type="ChEBI" id="CHEBI:15378"/>
        <dbReference type="ChEBI" id="CHEBI:16526"/>
        <dbReference type="ChEBI" id="CHEBI:33019"/>
        <dbReference type="ChEBI" id="CHEBI:37575"/>
        <dbReference type="ChEBI" id="CHEBI:57841"/>
        <dbReference type="ChEBI" id="CHEBI:62899"/>
        <dbReference type="EC" id="2.5.1.3"/>
    </reaction>
</comment>
<dbReference type="PANTHER" id="PTHR20857:SF23">
    <property type="entry name" value="THIAMINE BIOSYNTHETIC BIFUNCTIONAL ENZYME"/>
    <property type="match status" value="1"/>
</dbReference>
<feature type="binding site" evidence="9">
    <location>
        <position position="114"/>
    </location>
    <ligand>
        <name>Mg(2+)</name>
        <dbReference type="ChEBI" id="CHEBI:18420"/>
    </ligand>
</feature>
<protein>
    <recommendedName>
        <fullName evidence="9">Thiamine-phosphate synthase</fullName>
        <shortName evidence="9">TP synthase</shortName>
        <shortName evidence="9">TPS</shortName>
        <ecNumber evidence="9">2.5.1.3</ecNumber>
    </recommendedName>
    <alternativeName>
        <fullName evidence="9">Thiamine-phosphate pyrophosphorylase</fullName>
        <shortName evidence="9">TMP pyrophosphorylase</shortName>
        <shortName evidence="9">TMP-PPase</shortName>
    </alternativeName>
</protein>
<evidence type="ECO:0000313" key="14">
    <source>
        <dbReference type="Proteomes" id="UP000033058"/>
    </source>
</evidence>
<dbReference type="AlphaFoldDB" id="A0A0E3PY56"/>
<comment type="similarity">
    <text evidence="9 10">Belongs to the thiamine-phosphate synthase family.</text>
</comment>
<comment type="function">
    <text evidence="9">Condenses 4-methyl-5-(beta-hydroxyethyl)thiazole monophosphate (THZ-P) and 2-methyl-4-amino-5-hydroxymethyl pyrimidine pyrophosphate (HMP-PP) to form thiamine monophosphate (TMP).</text>
</comment>
<dbReference type="Gene3D" id="3.20.20.70">
    <property type="entry name" value="Aldolase class I"/>
    <property type="match status" value="1"/>
</dbReference>
<gene>
    <name evidence="9" type="primary">thiE</name>
    <name evidence="13" type="ORF">MSMAW_1412</name>
</gene>
<evidence type="ECO:0000256" key="8">
    <source>
        <dbReference type="ARBA" id="ARBA00047883"/>
    </source>
</evidence>
<feature type="binding site" evidence="9">
    <location>
        <position position="95"/>
    </location>
    <ligand>
        <name>Mg(2+)</name>
        <dbReference type="ChEBI" id="CHEBI:18420"/>
    </ligand>
</feature>
<evidence type="ECO:0000256" key="4">
    <source>
        <dbReference type="ARBA" id="ARBA00022842"/>
    </source>
</evidence>
<comment type="cofactor">
    <cofactor evidence="9">
        <name>Mg(2+)</name>
        <dbReference type="ChEBI" id="CHEBI:18420"/>
    </cofactor>
    <text evidence="9">Binds 1 Mg(2+) ion per subunit.</text>
</comment>
<feature type="domain" description="Thiamine phosphate synthase/TenI" evidence="12">
    <location>
        <begin position="34"/>
        <end position="213"/>
    </location>
</feature>
<accession>A0A0E3PY56</accession>
<name>A0A0E3PY56_METMZ</name>
<dbReference type="Pfam" id="PF02581">
    <property type="entry name" value="TMP-TENI"/>
    <property type="match status" value="1"/>
</dbReference>
<dbReference type="Proteomes" id="UP000033058">
    <property type="component" value="Chromosome"/>
</dbReference>
<keyword evidence="2 9" id="KW-0808">Transferase</keyword>
<dbReference type="NCBIfam" id="TIGR00693">
    <property type="entry name" value="thiE"/>
    <property type="match status" value="1"/>
</dbReference>
<dbReference type="CDD" id="cd00564">
    <property type="entry name" value="TMP_TenI"/>
    <property type="match status" value="1"/>
</dbReference>